<evidence type="ECO:0000313" key="3">
    <source>
        <dbReference type="Proteomes" id="UP000054408"/>
    </source>
</evidence>
<dbReference type="InterPro" id="IPR000462">
    <property type="entry name" value="CDP-OH_P_trans"/>
</dbReference>
<gene>
    <name evidence="2" type="ORF">AMSG_06932</name>
</gene>
<dbReference type="RefSeq" id="XP_013756975.1">
    <property type="nucleotide sequence ID" value="XM_013901521.1"/>
</dbReference>
<dbReference type="OrthoDB" id="40021at2759"/>
<keyword evidence="3" id="KW-1185">Reference proteome</keyword>
<organism evidence="2 3">
    <name type="scientific">Thecamonas trahens ATCC 50062</name>
    <dbReference type="NCBI Taxonomy" id="461836"/>
    <lineage>
        <taxon>Eukaryota</taxon>
        <taxon>Apusozoa</taxon>
        <taxon>Apusomonadida</taxon>
        <taxon>Apusomonadidae</taxon>
        <taxon>Thecamonas</taxon>
    </lineage>
</organism>
<dbReference type="Proteomes" id="UP000054408">
    <property type="component" value="Unassembled WGS sequence"/>
</dbReference>
<dbReference type="Gene3D" id="1.20.120.1760">
    <property type="match status" value="1"/>
</dbReference>
<keyword evidence="1" id="KW-0812">Transmembrane</keyword>
<dbReference type="Pfam" id="PF01066">
    <property type="entry name" value="CDP-OH_P_transf"/>
    <property type="match status" value="1"/>
</dbReference>
<dbReference type="eggNOG" id="ENOG502SPNT">
    <property type="taxonomic scope" value="Eukaryota"/>
</dbReference>
<dbReference type="OMA" id="CWISLLH"/>
<reference evidence="2 3" key="1">
    <citation type="submission" date="2010-05" db="EMBL/GenBank/DDBJ databases">
        <title>The Genome Sequence of Thecamonas trahens ATCC 50062.</title>
        <authorList>
            <consortium name="The Broad Institute Genome Sequencing Platform"/>
            <person name="Russ C."/>
            <person name="Cuomo C."/>
            <person name="Shea T."/>
            <person name="Young S.K."/>
            <person name="Zeng Q."/>
            <person name="Koehrsen M."/>
            <person name="Haas B."/>
            <person name="Borodovsky M."/>
            <person name="Guigo R."/>
            <person name="Alvarado L."/>
            <person name="Berlin A."/>
            <person name="Bochicchio J."/>
            <person name="Borenstein D."/>
            <person name="Chapman S."/>
            <person name="Chen Z."/>
            <person name="Freedman E."/>
            <person name="Gellesch M."/>
            <person name="Goldberg J."/>
            <person name="Griggs A."/>
            <person name="Gujja S."/>
            <person name="Heilman E."/>
            <person name="Heiman D."/>
            <person name="Hepburn T."/>
            <person name="Howarth C."/>
            <person name="Jen D."/>
            <person name="Larson L."/>
            <person name="Mehta T."/>
            <person name="Park D."/>
            <person name="Pearson M."/>
            <person name="Roberts A."/>
            <person name="Saif S."/>
            <person name="Shenoy N."/>
            <person name="Sisk P."/>
            <person name="Stolte C."/>
            <person name="Sykes S."/>
            <person name="Thomson T."/>
            <person name="Walk T."/>
            <person name="White J."/>
            <person name="Yandava C."/>
            <person name="Burger G."/>
            <person name="Gray M.W."/>
            <person name="Holland P.W.H."/>
            <person name="King N."/>
            <person name="Lang F.B.F."/>
            <person name="Roger A.J."/>
            <person name="Ruiz-Trillo I."/>
            <person name="Lander E."/>
            <person name="Nusbaum C."/>
        </authorList>
    </citation>
    <scope>NUCLEOTIDE SEQUENCE [LARGE SCALE GENOMIC DNA]</scope>
    <source>
        <strain evidence="2 3">ATCC 50062</strain>
    </source>
</reference>
<sequence length="367" mass="39053">MFQKVLGASLGPVLVAHDKFYGWLNAALTTVLDGQGDRVPSWLTADAVTWARSFLLIPTLLLLAGGHGILPAILVLLVDFGDFLDGVVWRWWAGRKAAGRPAGGATQLPLAADVLTGEDAQPIKFDAVYASRRAAGLASKWGQYFDAVADKAFLVPVWISMAVLPVGANSILSLVALWALAGIEAYSALIRTKRYFSDPVEVAEVAVADAANDSGVKSDEVGKAKQTLQMVGTALLLCPLGAWYLGLVLLFLAIPLAGESVRRKLVSRRIFAPLEIRGGGVDLAMLQYVAKAASLGSHLTVGVVSYDEVSLKDDMRLMAQVKDVDAVVALLQGDIAVNEAYLNDMGFDYLDYDAGLVAAGKVHFLAL</sequence>
<feature type="transmembrane region" description="Helical" evidence="1">
    <location>
        <begin position="54"/>
        <end position="78"/>
    </location>
</feature>
<feature type="transmembrane region" description="Helical" evidence="1">
    <location>
        <begin position="157"/>
        <end position="181"/>
    </location>
</feature>
<evidence type="ECO:0000256" key="1">
    <source>
        <dbReference type="SAM" id="Phobius"/>
    </source>
</evidence>
<dbReference type="EMBL" id="GL349461">
    <property type="protein sequence ID" value="KNC50435.1"/>
    <property type="molecule type" value="Genomic_DNA"/>
</dbReference>
<accession>A0A0L0DDZ4</accession>
<feature type="transmembrane region" description="Helical" evidence="1">
    <location>
        <begin position="234"/>
        <end position="258"/>
    </location>
</feature>
<dbReference type="GO" id="GO:0016780">
    <property type="term" value="F:phosphotransferase activity, for other substituted phosphate groups"/>
    <property type="evidence" value="ECO:0007669"/>
    <property type="project" value="InterPro"/>
</dbReference>
<evidence type="ECO:0000313" key="2">
    <source>
        <dbReference type="EMBL" id="KNC50435.1"/>
    </source>
</evidence>
<proteinExistence type="predicted"/>
<dbReference type="GO" id="GO:0008654">
    <property type="term" value="P:phospholipid biosynthetic process"/>
    <property type="evidence" value="ECO:0007669"/>
    <property type="project" value="InterPro"/>
</dbReference>
<dbReference type="GO" id="GO:0016020">
    <property type="term" value="C:membrane"/>
    <property type="evidence" value="ECO:0007669"/>
    <property type="project" value="InterPro"/>
</dbReference>
<keyword evidence="1" id="KW-0472">Membrane</keyword>
<keyword evidence="1" id="KW-1133">Transmembrane helix</keyword>
<protein>
    <submittedName>
        <fullName evidence="2">Uncharacterized protein</fullName>
    </submittedName>
</protein>
<dbReference type="InterPro" id="IPR043130">
    <property type="entry name" value="CDP-OH_PTrfase_TM_dom"/>
</dbReference>
<dbReference type="AlphaFoldDB" id="A0A0L0DDZ4"/>
<name>A0A0L0DDZ4_THETB</name>
<dbReference type="GeneID" id="25565991"/>